<evidence type="ECO:0000256" key="3">
    <source>
        <dbReference type="ARBA" id="ARBA00013190"/>
    </source>
</evidence>
<evidence type="ECO:0000256" key="4">
    <source>
        <dbReference type="ARBA" id="ARBA00022723"/>
    </source>
</evidence>
<evidence type="ECO:0000256" key="2">
    <source>
        <dbReference type="ARBA" id="ARBA00008072"/>
    </source>
</evidence>
<dbReference type="Proteomes" id="UP001601442">
    <property type="component" value="Unassembled WGS sequence"/>
</dbReference>
<dbReference type="Pfam" id="PF00107">
    <property type="entry name" value="ADH_zinc_N"/>
    <property type="match status" value="1"/>
</dbReference>
<dbReference type="SMART" id="SM00829">
    <property type="entry name" value="PKS_ER"/>
    <property type="match status" value="1"/>
</dbReference>
<dbReference type="InterPro" id="IPR002328">
    <property type="entry name" value="ADH_Zn_CS"/>
</dbReference>
<feature type="domain" description="Enoyl reductase (ER)" evidence="10">
    <location>
        <begin position="10"/>
        <end position="340"/>
    </location>
</feature>
<organism evidence="11 12">
    <name type="scientific">Nocardia aobensis</name>
    <dbReference type="NCBI Taxonomy" id="257277"/>
    <lineage>
        <taxon>Bacteria</taxon>
        <taxon>Bacillati</taxon>
        <taxon>Actinomycetota</taxon>
        <taxon>Actinomycetes</taxon>
        <taxon>Mycobacteriales</taxon>
        <taxon>Nocardiaceae</taxon>
        <taxon>Nocardia</taxon>
    </lineage>
</organism>
<evidence type="ECO:0000256" key="7">
    <source>
        <dbReference type="ARBA" id="ARBA00049164"/>
    </source>
</evidence>
<dbReference type="EC" id="1.1.1.1" evidence="3"/>
<evidence type="ECO:0000256" key="5">
    <source>
        <dbReference type="ARBA" id="ARBA00022833"/>
    </source>
</evidence>
<comment type="cofactor">
    <cofactor evidence="1 9">
        <name>Zn(2+)</name>
        <dbReference type="ChEBI" id="CHEBI:29105"/>
    </cofactor>
</comment>
<gene>
    <name evidence="11" type="ORF">ACFYU5_34690</name>
</gene>
<dbReference type="InterPro" id="IPR020843">
    <property type="entry name" value="ER"/>
</dbReference>
<dbReference type="InterPro" id="IPR013154">
    <property type="entry name" value="ADH-like_N"/>
</dbReference>
<proteinExistence type="inferred from homology"/>
<comment type="caution">
    <text evidence="11">The sequence shown here is derived from an EMBL/GenBank/DDBJ whole genome shotgun (WGS) entry which is preliminary data.</text>
</comment>
<name>A0ABW6PEN0_9NOCA</name>
<dbReference type="Gene3D" id="3.90.180.10">
    <property type="entry name" value="Medium-chain alcohol dehydrogenases, catalytic domain"/>
    <property type="match status" value="1"/>
</dbReference>
<dbReference type="InterPro" id="IPR036291">
    <property type="entry name" value="NAD(P)-bd_dom_sf"/>
</dbReference>
<dbReference type="Gene3D" id="3.40.50.720">
    <property type="entry name" value="NAD(P)-binding Rossmann-like Domain"/>
    <property type="match status" value="1"/>
</dbReference>
<evidence type="ECO:0000256" key="9">
    <source>
        <dbReference type="RuleBase" id="RU361277"/>
    </source>
</evidence>
<dbReference type="SUPFAM" id="SSF50129">
    <property type="entry name" value="GroES-like"/>
    <property type="match status" value="1"/>
</dbReference>
<dbReference type="PROSITE" id="PS00059">
    <property type="entry name" value="ADH_ZINC"/>
    <property type="match status" value="1"/>
</dbReference>
<evidence type="ECO:0000256" key="8">
    <source>
        <dbReference type="ARBA" id="ARBA00049243"/>
    </source>
</evidence>
<dbReference type="InterPro" id="IPR013149">
    <property type="entry name" value="ADH-like_C"/>
</dbReference>
<dbReference type="Pfam" id="PF08240">
    <property type="entry name" value="ADH_N"/>
    <property type="match status" value="1"/>
</dbReference>
<dbReference type="InterPro" id="IPR011032">
    <property type="entry name" value="GroES-like_sf"/>
</dbReference>
<keyword evidence="12" id="KW-1185">Reference proteome</keyword>
<dbReference type="EMBL" id="JBIAMT010000010">
    <property type="protein sequence ID" value="MFF0501587.1"/>
    <property type="molecule type" value="Genomic_DNA"/>
</dbReference>
<keyword evidence="5 9" id="KW-0862">Zinc</keyword>
<dbReference type="PANTHER" id="PTHR42940">
    <property type="entry name" value="ALCOHOL DEHYDROGENASE 1-RELATED"/>
    <property type="match status" value="1"/>
</dbReference>
<evidence type="ECO:0000256" key="6">
    <source>
        <dbReference type="ARBA" id="ARBA00023002"/>
    </source>
</evidence>
<evidence type="ECO:0000259" key="10">
    <source>
        <dbReference type="SMART" id="SM00829"/>
    </source>
</evidence>
<protein>
    <recommendedName>
        <fullName evidence="3">alcohol dehydrogenase</fullName>
        <ecNumber evidence="3">1.1.1.1</ecNumber>
    </recommendedName>
</protein>
<dbReference type="PANTHER" id="PTHR42940:SF8">
    <property type="entry name" value="VACUOLAR PROTEIN SORTING-ASSOCIATED PROTEIN 11"/>
    <property type="match status" value="1"/>
</dbReference>
<comment type="catalytic activity">
    <reaction evidence="7">
        <text>a secondary alcohol + NAD(+) = a ketone + NADH + H(+)</text>
        <dbReference type="Rhea" id="RHEA:10740"/>
        <dbReference type="ChEBI" id="CHEBI:15378"/>
        <dbReference type="ChEBI" id="CHEBI:17087"/>
        <dbReference type="ChEBI" id="CHEBI:35681"/>
        <dbReference type="ChEBI" id="CHEBI:57540"/>
        <dbReference type="ChEBI" id="CHEBI:57945"/>
        <dbReference type="EC" id="1.1.1.1"/>
    </reaction>
</comment>
<keyword evidence="4 9" id="KW-0479">Metal-binding</keyword>
<keyword evidence="6" id="KW-0560">Oxidoreductase</keyword>
<comment type="catalytic activity">
    <reaction evidence="8">
        <text>a primary alcohol + NAD(+) = an aldehyde + NADH + H(+)</text>
        <dbReference type="Rhea" id="RHEA:10736"/>
        <dbReference type="ChEBI" id="CHEBI:15378"/>
        <dbReference type="ChEBI" id="CHEBI:15734"/>
        <dbReference type="ChEBI" id="CHEBI:17478"/>
        <dbReference type="ChEBI" id="CHEBI:57540"/>
        <dbReference type="ChEBI" id="CHEBI:57945"/>
        <dbReference type="EC" id="1.1.1.1"/>
    </reaction>
</comment>
<dbReference type="RefSeq" id="WP_195023384.1">
    <property type="nucleotide sequence ID" value="NZ_JBIAMT010000010.1"/>
</dbReference>
<accession>A0ABW6PEN0</accession>
<dbReference type="SUPFAM" id="SSF51735">
    <property type="entry name" value="NAD(P)-binding Rossmann-fold domains"/>
    <property type="match status" value="1"/>
</dbReference>
<evidence type="ECO:0000256" key="1">
    <source>
        <dbReference type="ARBA" id="ARBA00001947"/>
    </source>
</evidence>
<comment type="similarity">
    <text evidence="2 9">Belongs to the zinc-containing alcohol dehydrogenase family.</text>
</comment>
<sequence length="342" mass="35419">MIAAVIPEFGRMEVREVDDPRLQSSTDVIVRVAAAGVCRTDLETMSGGLVPVYGRPTFPYVAGHETTGWVEAVGSEVSVVGPGDPVLLHPLITCGRCDGCRAGRDMYCTNSRFPGVDAHTWGGFAEFVRTGERAVVPLPATADLVEMAGYSDAGLTAYHAVKRLLPHLAPSSVVAVIGVGGVGHFAVQLLRAMTSCTVIALDTDSARARLGEDLGAHSSVHGSIETILTTVLDMTNGGVDAVLDCASAGSAAVTPLDFVRKGGTVSLVGGSPALAVDALSAVVKEITIVTNLVGTYTDLQELVGLQRTGLRSLHTTFELAETEAALDALMNGSVVGRAVLVP</sequence>
<evidence type="ECO:0000313" key="12">
    <source>
        <dbReference type="Proteomes" id="UP001601442"/>
    </source>
</evidence>
<reference evidence="11 12" key="1">
    <citation type="submission" date="2024-10" db="EMBL/GenBank/DDBJ databases">
        <title>The Natural Products Discovery Center: Release of the First 8490 Sequenced Strains for Exploring Actinobacteria Biosynthetic Diversity.</title>
        <authorList>
            <person name="Kalkreuter E."/>
            <person name="Kautsar S.A."/>
            <person name="Yang D."/>
            <person name="Bader C.D."/>
            <person name="Teijaro C.N."/>
            <person name="Fluegel L."/>
            <person name="Davis C.M."/>
            <person name="Simpson J.R."/>
            <person name="Lauterbach L."/>
            <person name="Steele A.D."/>
            <person name="Gui C."/>
            <person name="Meng S."/>
            <person name="Li G."/>
            <person name="Viehrig K."/>
            <person name="Ye F."/>
            <person name="Su P."/>
            <person name="Kiefer A.F."/>
            <person name="Nichols A."/>
            <person name="Cepeda A.J."/>
            <person name="Yan W."/>
            <person name="Fan B."/>
            <person name="Jiang Y."/>
            <person name="Adhikari A."/>
            <person name="Zheng C.-J."/>
            <person name="Schuster L."/>
            <person name="Cowan T.M."/>
            <person name="Smanski M.J."/>
            <person name="Chevrette M.G."/>
            <person name="De Carvalho L.P.S."/>
            <person name="Shen B."/>
        </authorList>
    </citation>
    <scope>NUCLEOTIDE SEQUENCE [LARGE SCALE GENOMIC DNA]</scope>
    <source>
        <strain evidence="11 12">NPDC004119</strain>
    </source>
</reference>
<evidence type="ECO:0000313" key="11">
    <source>
        <dbReference type="EMBL" id="MFF0501587.1"/>
    </source>
</evidence>